<evidence type="ECO:0000256" key="1">
    <source>
        <dbReference type="SAM" id="MobiDB-lite"/>
    </source>
</evidence>
<dbReference type="AlphaFoldDB" id="A0A3M0KQ19"/>
<evidence type="ECO:0000313" key="3">
    <source>
        <dbReference type="Proteomes" id="UP000269221"/>
    </source>
</evidence>
<feature type="region of interest" description="Disordered" evidence="1">
    <location>
        <begin position="75"/>
        <end position="100"/>
    </location>
</feature>
<comment type="caution">
    <text evidence="2">The sequence shown here is derived from an EMBL/GenBank/DDBJ whole genome shotgun (WGS) entry which is preliminary data.</text>
</comment>
<keyword evidence="3" id="KW-1185">Reference proteome</keyword>
<dbReference type="Proteomes" id="UP000269221">
    <property type="component" value="Unassembled WGS sequence"/>
</dbReference>
<organism evidence="2 3">
    <name type="scientific">Hirundo rustica rustica</name>
    <dbReference type="NCBI Taxonomy" id="333673"/>
    <lineage>
        <taxon>Eukaryota</taxon>
        <taxon>Metazoa</taxon>
        <taxon>Chordata</taxon>
        <taxon>Craniata</taxon>
        <taxon>Vertebrata</taxon>
        <taxon>Euteleostomi</taxon>
        <taxon>Archelosauria</taxon>
        <taxon>Archosauria</taxon>
        <taxon>Dinosauria</taxon>
        <taxon>Saurischia</taxon>
        <taxon>Theropoda</taxon>
        <taxon>Coelurosauria</taxon>
        <taxon>Aves</taxon>
        <taxon>Neognathae</taxon>
        <taxon>Neoaves</taxon>
        <taxon>Telluraves</taxon>
        <taxon>Australaves</taxon>
        <taxon>Passeriformes</taxon>
        <taxon>Sylvioidea</taxon>
        <taxon>Hirundinidae</taxon>
        <taxon>Hirundo</taxon>
    </lineage>
</organism>
<dbReference type="EMBL" id="QRBI01000104">
    <property type="protein sequence ID" value="RMC15369.1"/>
    <property type="molecule type" value="Genomic_DNA"/>
</dbReference>
<name>A0A3M0KQ19_HIRRU</name>
<evidence type="ECO:0000313" key="2">
    <source>
        <dbReference type="EMBL" id="RMC15369.1"/>
    </source>
</evidence>
<feature type="compositionally biased region" description="Basic and acidic residues" evidence="1">
    <location>
        <begin position="75"/>
        <end position="85"/>
    </location>
</feature>
<accession>A0A3M0KQ19</accession>
<protein>
    <submittedName>
        <fullName evidence="2">Uncharacterized protein</fullName>
    </submittedName>
</protein>
<gene>
    <name evidence="2" type="ORF">DUI87_07560</name>
</gene>
<proteinExistence type="predicted"/>
<sequence length="160" mass="17878">MSTSRDTVRTQYELSISKGQTPVSTTKGFSKPKHVCLTVTISQPLADQLDGHKKNKENRDIIQINFFEPVLVSRTQKEKRDDKQKALHKTKPYRNNPQAYKELYGGGNSSGYNGKLVQGSQEDMPKGTQQVGCCFNNKKVSALNLDLPSESKPTDNYAVL</sequence>
<reference evidence="2 3" key="1">
    <citation type="submission" date="2018-07" db="EMBL/GenBank/DDBJ databases">
        <title>A high quality draft genome assembly of the barn swallow (H. rustica rustica).</title>
        <authorList>
            <person name="Formenti G."/>
            <person name="Chiara M."/>
            <person name="Poveda L."/>
            <person name="Francoijs K.-J."/>
            <person name="Bonisoli-Alquati A."/>
            <person name="Canova L."/>
            <person name="Gianfranceschi L."/>
            <person name="Horner D.S."/>
            <person name="Saino N."/>
        </authorList>
    </citation>
    <scope>NUCLEOTIDE SEQUENCE [LARGE SCALE GENOMIC DNA]</scope>
    <source>
        <strain evidence="2">Chelidonia</strain>
        <tissue evidence="2">Blood</tissue>
    </source>
</reference>